<protein>
    <submittedName>
        <fullName evidence="3">Cold-shock protein</fullName>
    </submittedName>
</protein>
<keyword evidence="4" id="KW-1185">Reference proteome</keyword>
<dbReference type="EMBL" id="JBHSMZ010000014">
    <property type="protein sequence ID" value="MFC5550225.1"/>
    <property type="molecule type" value="Genomic_DNA"/>
</dbReference>
<reference evidence="4" key="1">
    <citation type="journal article" date="2019" name="Int. J. Syst. Evol. Microbiol.">
        <title>The Global Catalogue of Microorganisms (GCM) 10K type strain sequencing project: providing services to taxonomists for standard genome sequencing and annotation.</title>
        <authorList>
            <consortium name="The Broad Institute Genomics Platform"/>
            <consortium name="The Broad Institute Genome Sequencing Center for Infectious Disease"/>
            <person name="Wu L."/>
            <person name="Ma J."/>
        </authorList>
    </citation>
    <scope>NUCLEOTIDE SEQUENCE [LARGE SCALE GENOMIC DNA]</scope>
    <source>
        <strain evidence="4">CGMCC 4.5798</strain>
    </source>
</reference>
<keyword evidence="1" id="KW-0812">Transmembrane</keyword>
<dbReference type="InterPro" id="IPR002059">
    <property type="entry name" value="CSP_DNA-bd"/>
</dbReference>
<dbReference type="InterPro" id="IPR011129">
    <property type="entry name" value="CSD"/>
</dbReference>
<keyword evidence="1" id="KW-0472">Membrane</keyword>
<gene>
    <name evidence="3" type="ORF">ACFPO9_17050</name>
</gene>
<evidence type="ECO:0000313" key="3">
    <source>
        <dbReference type="EMBL" id="MFC5550225.1"/>
    </source>
</evidence>
<accession>A0ABW0S2R6</accession>
<sequence length="646" mass="69256">MSYEFNSADSLLNDFPNPYRFQNIFLFVTAAVTMTGAIAVILSAKALFQEHNDKLAAVTLSLAMLLGGVSMKTLIKALGQVRFWLGRRCPLGLCAELPVKACGVGAGTEDLLDTMRHRALDFPEPKGALNGVLYSLVKDLITSPTPIQAAAVLHFHSILQMAALLVSLIVSFFVFSGTAHEGVASWLYLPASGLSLLSPFLQQSRLSMDAAPDAQAQASTANGAFWKLLGLVTFSIMAPVVIPRVLPALSVPPLWIAPALLLTGSLVASIIFFCALIARLDRASHTDVSCEQTTIAMNCAPAQLWTAISRDFQASWERSIPNRAYANIPPDVSEGERGSFGGYIVEETQPVPTSTTQYSTWGEALQVTSARLLLALDAWGVVCAASASIIGAYYASEFASMERMEISRVLLVVIALCMVVVLSHKTGHLLWSRMQFKSRLLWIETSGTFQTSQIAIGNQFKGHTQSSSTLTRIEDATLRVWVADIVSVVFGKDGHRSIIAMASADGVAKSIADRLKAFAADQSSVATPTSARDLERAQSIGVLDAAVRSATAAAQVEEAQRAALRSQPATAQHLAGSSTRKAGKVKFFNVEKAFGFIRDRDGNDFFFNANYVKGEAAMTGAEVEFEAAQSSRGPIAKNVHVVGATV</sequence>
<dbReference type="InterPro" id="IPR012340">
    <property type="entry name" value="NA-bd_OB-fold"/>
</dbReference>
<dbReference type="SMART" id="SM00357">
    <property type="entry name" value="CSP"/>
    <property type="match status" value="1"/>
</dbReference>
<proteinExistence type="predicted"/>
<keyword evidence="1" id="KW-1133">Transmembrane helix</keyword>
<name>A0ABW0S2R6_9BURK</name>
<feature type="transmembrane region" description="Helical" evidence="1">
    <location>
        <begin position="183"/>
        <end position="202"/>
    </location>
</feature>
<dbReference type="PROSITE" id="PS51857">
    <property type="entry name" value="CSD_2"/>
    <property type="match status" value="1"/>
</dbReference>
<dbReference type="SUPFAM" id="SSF50249">
    <property type="entry name" value="Nucleic acid-binding proteins"/>
    <property type="match status" value="1"/>
</dbReference>
<dbReference type="Proteomes" id="UP001596086">
    <property type="component" value="Unassembled WGS sequence"/>
</dbReference>
<feature type="transmembrane region" description="Helical" evidence="1">
    <location>
        <begin position="406"/>
        <end position="424"/>
    </location>
</feature>
<feature type="transmembrane region" description="Helical" evidence="1">
    <location>
        <begin position="372"/>
        <end position="394"/>
    </location>
</feature>
<organism evidence="3 4">
    <name type="scientific">Massilia aerilata</name>
    <dbReference type="NCBI Taxonomy" id="453817"/>
    <lineage>
        <taxon>Bacteria</taxon>
        <taxon>Pseudomonadati</taxon>
        <taxon>Pseudomonadota</taxon>
        <taxon>Betaproteobacteria</taxon>
        <taxon>Burkholderiales</taxon>
        <taxon>Oxalobacteraceae</taxon>
        <taxon>Telluria group</taxon>
        <taxon>Massilia</taxon>
    </lineage>
</organism>
<feature type="transmembrane region" description="Helical" evidence="1">
    <location>
        <begin position="254"/>
        <end position="278"/>
    </location>
</feature>
<dbReference type="Gene3D" id="2.40.50.140">
    <property type="entry name" value="Nucleic acid-binding proteins"/>
    <property type="match status" value="1"/>
</dbReference>
<evidence type="ECO:0000313" key="4">
    <source>
        <dbReference type="Proteomes" id="UP001596086"/>
    </source>
</evidence>
<evidence type="ECO:0000259" key="2">
    <source>
        <dbReference type="PROSITE" id="PS51857"/>
    </source>
</evidence>
<dbReference type="Pfam" id="PF00313">
    <property type="entry name" value="CSD"/>
    <property type="match status" value="1"/>
</dbReference>
<feature type="transmembrane region" description="Helical" evidence="1">
    <location>
        <begin position="55"/>
        <end position="75"/>
    </location>
</feature>
<feature type="domain" description="CSD" evidence="2">
    <location>
        <begin position="580"/>
        <end position="641"/>
    </location>
</feature>
<dbReference type="RefSeq" id="WP_379772494.1">
    <property type="nucleotide sequence ID" value="NZ_JBHSMZ010000014.1"/>
</dbReference>
<feature type="transmembrane region" description="Helical" evidence="1">
    <location>
        <begin position="24"/>
        <end position="43"/>
    </location>
</feature>
<feature type="transmembrane region" description="Helical" evidence="1">
    <location>
        <begin position="158"/>
        <end position="177"/>
    </location>
</feature>
<evidence type="ECO:0000256" key="1">
    <source>
        <dbReference type="SAM" id="Phobius"/>
    </source>
</evidence>
<feature type="transmembrane region" description="Helical" evidence="1">
    <location>
        <begin position="223"/>
        <end position="242"/>
    </location>
</feature>
<comment type="caution">
    <text evidence="3">The sequence shown here is derived from an EMBL/GenBank/DDBJ whole genome shotgun (WGS) entry which is preliminary data.</text>
</comment>